<name>A0A1R3K3L6_9ROSI</name>
<comment type="caution">
    <text evidence="2">The sequence shown here is derived from an EMBL/GenBank/DDBJ whole genome shotgun (WGS) entry which is preliminary data.</text>
</comment>
<dbReference type="EMBL" id="AWUE01014734">
    <property type="protein sequence ID" value="OMP01661.1"/>
    <property type="molecule type" value="Genomic_DNA"/>
</dbReference>
<keyword evidence="1" id="KW-0812">Transmembrane</keyword>
<proteinExistence type="predicted"/>
<accession>A0A1R3K3L6</accession>
<keyword evidence="2" id="KW-0456">Lyase</keyword>
<organism evidence="2 3">
    <name type="scientific">Corchorus olitorius</name>
    <dbReference type="NCBI Taxonomy" id="93759"/>
    <lineage>
        <taxon>Eukaryota</taxon>
        <taxon>Viridiplantae</taxon>
        <taxon>Streptophyta</taxon>
        <taxon>Embryophyta</taxon>
        <taxon>Tracheophyta</taxon>
        <taxon>Spermatophyta</taxon>
        <taxon>Magnoliopsida</taxon>
        <taxon>eudicotyledons</taxon>
        <taxon>Gunneridae</taxon>
        <taxon>Pentapetalae</taxon>
        <taxon>rosids</taxon>
        <taxon>malvids</taxon>
        <taxon>Malvales</taxon>
        <taxon>Malvaceae</taxon>
        <taxon>Grewioideae</taxon>
        <taxon>Apeibeae</taxon>
        <taxon>Corchorus</taxon>
    </lineage>
</organism>
<keyword evidence="1" id="KW-1133">Transmembrane helix</keyword>
<feature type="transmembrane region" description="Helical" evidence="1">
    <location>
        <begin position="12"/>
        <end position="30"/>
    </location>
</feature>
<reference evidence="3" key="1">
    <citation type="submission" date="2013-09" db="EMBL/GenBank/DDBJ databases">
        <title>Corchorus olitorius genome sequencing.</title>
        <authorList>
            <person name="Alam M."/>
            <person name="Haque M.S."/>
            <person name="Islam M.S."/>
            <person name="Emdad E.M."/>
            <person name="Islam M.M."/>
            <person name="Ahmed B."/>
            <person name="Halim A."/>
            <person name="Hossen Q.M.M."/>
            <person name="Hossain M.Z."/>
            <person name="Ahmed R."/>
            <person name="Khan M.M."/>
            <person name="Islam R."/>
            <person name="Rashid M.M."/>
            <person name="Khan S.A."/>
            <person name="Rahman M.S."/>
            <person name="Alam M."/>
            <person name="Yahiya A.S."/>
            <person name="Khan M.S."/>
            <person name="Azam M.S."/>
            <person name="Haque T."/>
            <person name="Lashkar M.Z.H."/>
            <person name="Akhand A.I."/>
            <person name="Morshed G."/>
            <person name="Roy S."/>
            <person name="Uddin K.S."/>
            <person name="Rabeya T."/>
            <person name="Hossain A.S."/>
            <person name="Chowdhury A."/>
            <person name="Snigdha A.R."/>
            <person name="Mortoza M.S."/>
            <person name="Matin S.A."/>
            <person name="Hoque S.M.E."/>
            <person name="Islam M.K."/>
            <person name="Roy D.K."/>
            <person name="Haider R."/>
            <person name="Moosa M.M."/>
            <person name="Elias S.M."/>
            <person name="Hasan A.M."/>
            <person name="Jahan S."/>
            <person name="Shafiuddin M."/>
            <person name="Mahmood N."/>
            <person name="Shommy N.S."/>
        </authorList>
    </citation>
    <scope>NUCLEOTIDE SEQUENCE [LARGE SCALE GENOMIC DNA]</scope>
    <source>
        <strain evidence="3">cv. O-4</strain>
    </source>
</reference>
<dbReference type="GO" id="GO:0016829">
    <property type="term" value="F:lyase activity"/>
    <property type="evidence" value="ECO:0007669"/>
    <property type="project" value="UniProtKB-KW"/>
</dbReference>
<protein>
    <submittedName>
        <fullName evidence="2">Rhamnogalacturonate lyase B-like protein</fullName>
    </submittedName>
</protein>
<sequence length="110" mass="11718">MSKMLGGVRALIYNYIFIAILVGGGVDIVLNKGCPALTKTQIDSTPKAKSGAGRPIQSLLQSPPFPLLWGRRGGDPTTWQIKFNLDDVSETGNYTLQLALASAANSKIQA</sequence>
<gene>
    <name evidence="2" type="ORF">COLO4_11704</name>
</gene>
<keyword evidence="3" id="KW-1185">Reference proteome</keyword>
<evidence type="ECO:0000313" key="3">
    <source>
        <dbReference type="Proteomes" id="UP000187203"/>
    </source>
</evidence>
<dbReference type="Proteomes" id="UP000187203">
    <property type="component" value="Unassembled WGS sequence"/>
</dbReference>
<keyword evidence="1" id="KW-0472">Membrane</keyword>
<evidence type="ECO:0000256" key="1">
    <source>
        <dbReference type="SAM" id="Phobius"/>
    </source>
</evidence>
<dbReference type="AlphaFoldDB" id="A0A1R3K3L6"/>
<evidence type="ECO:0000313" key="2">
    <source>
        <dbReference type="EMBL" id="OMP01661.1"/>
    </source>
</evidence>